<evidence type="ECO:0000256" key="1">
    <source>
        <dbReference type="SAM" id="MobiDB-lite"/>
    </source>
</evidence>
<evidence type="ECO:0000313" key="4">
    <source>
        <dbReference type="Proteomes" id="UP000324800"/>
    </source>
</evidence>
<feature type="non-terminal residue" evidence="3">
    <location>
        <position position="1"/>
    </location>
</feature>
<dbReference type="Pfam" id="PF00481">
    <property type="entry name" value="PP2C"/>
    <property type="match status" value="1"/>
</dbReference>
<gene>
    <name evidence="3" type="ORF">EZS28_029177</name>
</gene>
<dbReference type="SUPFAM" id="SSF81606">
    <property type="entry name" value="PP2C-like"/>
    <property type="match status" value="1"/>
</dbReference>
<comment type="caution">
    <text evidence="3">The sequence shown here is derived from an EMBL/GenBank/DDBJ whole genome shotgun (WGS) entry which is preliminary data.</text>
</comment>
<dbReference type="Gene3D" id="3.60.40.10">
    <property type="entry name" value="PPM-type phosphatase domain"/>
    <property type="match status" value="1"/>
</dbReference>
<feature type="domain" description="PPM-type phosphatase" evidence="2">
    <location>
        <begin position="3"/>
        <end position="36"/>
    </location>
</feature>
<organism evidence="3 4">
    <name type="scientific">Streblomastix strix</name>
    <dbReference type="NCBI Taxonomy" id="222440"/>
    <lineage>
        <taxon>Eukaryota</taxon>
        <taxon>Metamonada</taxon>
        <taxon>Preaxostyla</taxon>
        <taxon>Oxymonadida</taxon>
        <taxon>Streblomastigidae</taxon>
        <taxon>Streblomastix</taxon>
    </lineage>
</organism>
<dbReference type="AlphaFoldDB" id="A0A5J4UYH2"/>
<protein>
    <recommendedName>
        <fullName evidence="2">PPM-type phosphatase domain-containing protein</fullName>
    </recommendedName>
</protein>
<reference evidence="3 4" key="1">
    <citation type="submission" date="2019-03" db="EMBL/GenBank/DDBJ databases">
        <title>Single cell metagenomics reveals metabolic interactions within the superorganism composed of flagellate Streblomastix strix and complex community of Bacteroidetes bacteria on its surface.</title>
        <authorList>
            <person name="Treitli S.C."/>
            <person name="Kolisko M."/>
            <person name="Husnik F."/>
            <person name="Keeling P."/>
            <person name="Hampl V."/>
        </authorList>
    </citation>
    <scope>NUCLEOTIDE SEQUENCE [LARGE SCALE GENOMIC DNA]</scope>
    <source>
        <strain evidence="3">ST1C</strain>
    </source>
</reference>
<name>A0A5J4UYH2_9EUKA</name>
<dbReference type="EMBL" id="SNRW01011336">
    <property type="protein sequence ID" value="KAA6375294.1"/>
    <property type="molecule type" value="Genomic_DNA"/>
</dbReference>
<evidence type="ECO:0000259" key="2">
    <source>
        <dbReference type="Pfam" id="PF00481"/>
    </source>
</evidence>
<evidence type="ECO:0000313" key="3">
    <source>
        <dbReference type="EMBL" id="KAA6375294.1"/>
    </source>
</evidence>
<dbReference type="InterPro" id="IPR001932">
    <property type="entry name" value="PPM-type_phosphatase-like_dom"/>
</dbReference>
<dbReference type="InterPro" id="IPR036457">
    <property type="entry name" value="PPM-type-like_dom_sf"/>
</dbReference>
<accession>A0A5J4UYH2</accession>
<dbReference type="OrthoDB" id="10264738at2759"/>
<proteinExistence type="predicted"/>
<sequence length="107" mass="11737">WDREDIALVMACDGLFDVVDNQLLAEVMCPWMEKGNHDIFNDTVFNESDSDSSSDESQQASQRDGGRGCFCSAISKGRLAELGALRLRSCADALDSMDNISIIVVML</sequence>
<feature type="region of interest" description="Disordered" evidence="1">
    <location>
        <begin position="42"/>
        <end position="68"/>
    </location>
</feature>
<dbReference type="Proteomes" id="UP000324800">
    <property type="component" value="Unassembled WGS sequence"/>
</dbReference>